<dbReference type="AlphaFoldDB" id="A0A8H5L6R1"/>
<accession>A0A8H5L6R1</accession>
<gene>
    <name evidence="2" type="ORF">FPANT_7393</name>
</gene>
<proteinExistence type="predicted"/>
<sequence length="869" mass="98814">MRPDTGSSSAVLGKIGLGTDRSPFGTGVPKRDVGQPSLFKPVTHGQFRFTKLDIIDNIGQAVHVIYPTPSLSPQRVWPIIGEWYAPQVKGNPENRIPNVVEKESRETGSLRRSAFVVPFDLTEDQDDNTKGRRSEMLLSAGKELVPFCRPADKCENPIWGWVLINYANQGIQLFLQDGTFYRVVWQRAIAVWDCHGGGADFTPDSTTLVVEVCGVVSYFVNVGQSDGIILLMFTASMVMGTKKVERAILMDGGPDPSKKFDEDAKGEPHENSPLAVRMSNHNIYQTIRDIERDSECQGDRKRQRVALVWSSMGLLSRIETVTMLGELCENPETFYRLLKMQVGTEWLIGRNLFAKDDPAVSARDRYRCESLEKVIETVKPLTRVSVVRGLQSTITEKNAESISFLVVWSELENKQKATNVSVPHYLGADTYSKVKLKIYEGMKYLPSNNNLLGTCGFLRPRAMCMRKQATIHRSKQPNKQIPLWDVDGALGIVKSSLKANIYAMISRSLVFPMCITLNPNKTGMSFKRVSVAMRKAGDNAWTLSDIARVAGIEHSVTKTLGPLPLQTFAKRHGMLWYTASVSKTTTLCLEFEVTDDARNTFSLAWRPPGEIRAYKRLYYAEERYGLSLHGHERCCHSLWLIPPKEIAENLKENVLPQFLDVYERSRSEFTAKGWKVVQRALKKPTLRTEEGLSRLYEPAIILALTTRIDLLWEIYEISKQIPFWGNIQVVYYVARFNNIMYTKLALANDPRKDEVEQRLWVPSYDPWSFCKPEYEDIDEILEGSRFDYLESQHGIYNYKSPMPAYQWDSFGYTLNELYIMWANGGSEKWPIERIEEALDKHAEFLKPWLVRPPVWGGNSTETLPESSEG</sequence>
<reference evidence="2 3" key="1">
    <citation type="submission" date="2020-05" db="EMBL/GenBank/DDBJ databases">
        <title>Identification and distribution of gene clusters putatively required for synthesis of sphingolipid metabolism inhibitors in phylogenetically diverse species of the filamentous fungus Fusarium.</title>
        <authorList>
            <person name="Kim H.-S."/>
            <person name="Busman M."/>
            <person name="Brown D.W."/>
            <person name="Divon H."/>
            <person name="Uhlig S."/>
            <person name="Proctor R.H."/>
        </authorList>
    </citation>
    <scope>NUCLEOTIDE SEQUENCE [LARGE SCALE GENOMIC DNA]</scope>
    <source>
        <strain evidence="2 3">NRRL 25211</strain>
    </source>
</reference>
<organism evidence="2 3">
    <name type="scientific">Fusarium pseudoanthophilum</name>
    <dbReference type="NCBI Taxonomy" id="48495"/>
    <lineage>
        <taxon>Eukaryota</taxon>
        <taxon>Fungi</taxon>
        <taxon>Dikarya</taxon>
        <taxon>Ascomycota</taxon>
        <taxon>Pezizomycotina</taxon>
        <taxon>Sordariomycetes</taxon>
        <taxon>Hypocreomycetidae</taxon>
        <taxon>Hypocreales</taxon>
        <taxon>Nectriaceae</taxon>
        <taxon>Fusarium</taxon>
        <taxon>Fusarium fujikuroi species complex</taxon>
    </lineage>
</organism>
<evidence type="ECO:0000313" key="2">
    <source>
        <dbReference type="EMBL" id="KAF5585767.1"/>
    </source>
</evidence>
<feature type="compositionally biased region" description="Polar residues" evidence="1">
    <location>
        <begin position="1"/>
        <end position="10"/>
    </location>
</feature>
<feature type="compositionally biased region" description="Basic and acidic residues" evidence="1">
    <location>
        <begin position="256"/>
        <end position="270"/>
    </location>
</feature>
<feature type="region of interest" description="Disordered" evidence="1">
    <location>
        <begin position="253"/>
        <end position="272"/>
    </location>
</feature>
<dbReference type="Proteomes" id="UP000544095">
    <property type="component" value="Unassembled WGS sequence"/>
</dbReference>
<dbReference type="EMBL" id="JAAOAR010000362">
    <property type="protein sequence ID" value="KAF5585767.1"/>
    <property type="molecule type" value="Genomic_DNA"/>
</dbReference>
<evidence type="ECO:0000256" key="1">
    <source>
        <dbReference type="SAM" id="MobiDB-lite"/>
    </source>
</evidence>
<name>A0A8H5L6R1_9HYPO</name>
<keyword evidence="3" id="KW-1185">Reference proteome</keyword>
<comment type="caution">
    <text evidence="2">The sequence shown here is derived from an EMBL/GenBank/DDBJ whole genome shotgun (WGS) entry which is preliminary data.</text>
</comment>
<evidence type="ECO:0000313" key="3">
    <source>
        <dbReference type="Proteomes" id="UP000544095"/>
    </source>
</evidence>
<protein>
    <submittedName>
        <fullName evidence="2">Uncharacterized protein</fullName>
    </submittedName>
</protein>
<feature type="region of interest" description="Disordered" evidence="1">
    <location>
        <begin position="1"/>
        <end position="37"/>
    </location>
</feature>